<name>A0A147BHV1_IXORI</name>
<dbReference type="EMBL" id="GEGO01005058">
    <property type="protein sequence ID" value="JAR90346.1"/>
    <property type="molecule type" value="Transcribed_RNA"/>
</dbReference>
<sequence length="108" mass="11711">MTQRGPEARQGPGVGGGGGGGRRPGKRLRARAAQLARETLARQLLQGLVARSLLKGARSRSLASHVPLPWLALLMHHPIQMKPADSENRNERKLFIGMLAKECNESDV</sequence>
<evidence type="ECO:0000313" key="2">
    <source>
        <dbReference type="EMBL" id="JAR90346.1"/>
    </source>
</evidence>
<feature type="compositionally biased region" description="Gly residues" evidence="1">
    <location>
        <begin position="12"/>
        <end position="22"/>
    </location>
</feature>
<protein>
    <submittedName>
        <fullName evidence="2">Uncharacterized protein</fullName>
    </submittedName>
</protein>
<feature type="non-terminal residue" evidence="2">
    <location>
        <position position="108"/>
    </location>
</feature>
<organism evidence="2">
    <name type="scientific">Ixodes ricinus</name>
    <name type="common">Common tick</name>
    <name type="synonym">Acarus ricinus</name>
    <dbReference type="NCBI Taxonomy" id="34613"/>
    <lineage>
        <taxon>Eukaryota</taxon>
        <taxon>Metazoa</taxon>
        <taxon>Ecdysozoa</taxon>
        <taxon>Arthropoda</taxon>
        <taxon>Chelicerata</taxon>
        <taxon>Arachnida</taxon>
        <taxon>Acari</taxon>
        <taxon>Parasitiformes</taxon>
        <taxon>Ixodida</taxon>
        <taxon>Ixodoidea</taxon>
        <taxon>Ixodidae</taxon>
        <taxon>Ixodinae</taxon>
        <taxon>Ixodes</taxon>
    </lineage>
</organism>
<evidence type="ECO:0000256" key="1">
    <source>
        <dbReference type="SAM" id="MobiDB-lite"/>
    </source>
</evidence>
<reference evidence="2" key="1">
    <citation type="journal article" date="2018" name="PLoS Negl. Trop. Dis.">
        <title>Sialome diversity of ticks revealed by RNAseq of single tick salivary glands.</title>
        <authorList>
            <person name="Perner J."/>
            <person name="Kropackova S."/>
            <person name="Kopacek P."/>
            <person name="Ribeiro J.M."/>
        </authorList>
    </citation>
    <scope>NUCLEOTIDE SEQUENCE</scope>
    <source>
        <strain evidence="2">Siblings of single egg batch collected in Ceske Budejovice</strain>
        <tissue evidence="2">Salivary glands</tissue>
    </source>
</reference>
<feature type="region of interest" description="Disordered" evidence="1">
    <location>
        <begin position="1"/>
        <end position="30"/>
    </location>
</feature>
<proteinExistence type="predicted"/>
<accession>A0A147BHV1</accession>
<dbReference type="AlphaFoldDB" id="A0A147BHV1"/>